<feature type="compositionally biased region" description="Acidic residues" evidence="1">
    <location>
        <begin position="202"/>
        <end position="226"/>
    </location>
</feature>
<dbReference type="Proteomes" id="UP000076727">
    <property type="component" value="Unassembled WGS sequence"/>
</dbReference>
<keyword evidence="3" id="KW-1185">Reference proteome</keyword>
<name>A0A165MQT9_9APHY</name>
<organism evidence="2 3">
    <name type="scientific">Daedalea quercina L-15889</name>
    <dbReference type="NCBI Taxonomy" id="1314783"/>
    <lineage>
        <taxon>Eukaryota</taxon>
        <taxon>Fungi</taxon>
        <taxon>Dikarya</taxon>
        <taxon>Basidiomycota</taxon>
        <taxon>Agaricomycotina</taxon>
        <taxon>Agaricomycetes</taxon>
        <taxon>Polyporales</taxon>
        <taxon>Fomitopsis</taxon>
    </lineage>
</organism>
<feature type="region of interest" description="Disordered" evidence="1">
    <location>
        <begin position="198"/>
        <end position="236"/>
    </location>
</feature>
<sequence length="261" mass="29660">MASPPRSPVASRSSPTARTAPPGFLVPPKPRNTPIERMTVRELRDARARNARMLSEPTASTSAYVQRIAAEQVQIESRLVELVGIEEIQNQLEGTRLDDPDVKMNVDVETPPLPQYKAISAKQRALAKFASHAAHQNNISSGMSLQEAIQLEQEAHAADLKRQEELAEKRRRQGHIANGEQLTRAEREARMWAFINYKPTDSDLEDDDDYDEDDDDPSTWFDDDQDDGRKGQDIVEPDYDDYLNIIRIDESRIPWSIPREE</sequence>
<evidence type="ECO:0000313" key="2">
    <source>
        <dbReference type="EMBL" id="KZT66001.1"/>
    </source>
</evidence>
<dbReference type="EMBL" id="KV429096">
    <property type="protein sequence ID" value="KZT66001.1"/>
    <property type="molecule type" value="Genomic_DNA"/>
</dbReference>
<accession>A0A165MQT9</accession>
<dbReference type="OrthoDB" id="68090at2759"/>
<dbReference type="AlphaFoldDB" id="A0A165MQT9"/>
<evidence type="ECO:0000313" key="3">
    <source>
        <dbReference type="Proteomes" id="UP000076727"/>
    </source>
</evidence>
<protein>
    <submittedName>
        <fullName evidence="2">Uncharacterized protein</fullName>
    </submittedName>
</protein>
<feature type="compositionally biased region" description="Low complexity" evidence="1">
    <location>
        <begin position="1"/>
        <end position="18"/>
    </location>
</feature>
<feature type="region of interest" description="Disordered" evidence="1">
    <location>
        <begin position="1"/>
        <end position="33"/>
    </location>
</feature>
<proteinExistence type="predicted"/>
<dbReference type="STRING" id="1314783.A0A165MQT9"/>
<reference evidence="2 3" key="1">
    <citation type="journal article" date="2016" name="Mol. Biol. Evol.">
        <title>Comparative Genomics of Early-Diverging Mushroom-Forming Fungi Provides Insights into the Origins of Lignocellulose Decay Capabilities.</title>
        <authorList>
            <person name="Nagy L.G."/>
            <person name="Riley R."/>
            <person name="Tritt A."/>
            <person name="Adam C."/>
            <person name="Daum C."/>
            <person name="Floudas D."/>
            <person name="Sun H."/>
            <person name="Yadav J.S."/>
            <person name="Pangilinan J."/>
            <person name="Larsson K.H."/>
            <person name="Matsuura K."/>
            <person name="Barry K."/>
            <person name="Labutti K."/>
            <person name="Kuo R."/>
            <person name="Ohm R.A."/>
            <person name="Bhattacharya S.S."/>
            <person name="Shirouzu T."/>
            <person name="Yoshinaga Y."/>
            <person name="Martin F.M."/>
            <person name="Grigoriev I.V."/>
            <person name="Hibbett D.S."/>
        </authorList>
    </citation>
    <scope>NUCLEOTIDE SEQUENCE [LARGE SCALE GENOMIC DNA]</scope>
    <source>
        <strain evidence="2 3">L-15889</strain>
    </source>
</reference>
<evidence type="ECO:0000256" key="1">
    <source>
        <dbReference type="SAM" id="MobiDB-lite"/>
    </source>
</evidence>
<gene>
    <name evidence="2" type="ORF">DAEQUDRAFT_675853</name>
</gene>